<keyword evidence="3" id="KW-1185">Reference proteome</keyword>
<comment type="caution">
    <text evidence="2">The sequence shown here is derived from an EMBL/GenBank/DDBJ whole genome shotgun (WGS) entry which is preliminary data.</text>
</comment>
<sequence length="82" mass="9340">MQFELLLVDFMVLLPLAFNRILRGNLNPSGNPFDLIACDFQVTKGTHSFNIYFCDVDGNFSSFSPLLIGFSSRTYYNFIICV</sequence>
<gene>
    <name evidence="2" type="ORF">KC19_9G128400</name>
</gene>
<accession>A0A8T0GRF6</accession>
<reference evidence="2" key="1">
    <citation type="submission" date="2020-06" db="EMBL/GenBank/DDBJ databases">
        <title>WGS assembly of Ceratodon purpureus strain R40.</title>
        <authorList>
            <person name="Carey S.B."/>
            <person name="Jenkins J."/>
            <person name="Shu S."/>
            <person name="Lovell J.T."/>
            <person name="Sreedasyam A."/>
            <person name="Maumus F."/>
            <person name="Tiley G.P."/>
            <person name="Fernandez-Pozo N."/>
            <person name="Barry K."/>
            <person name="Chen C."/>
            <person name="Wang M."/>
            <person name="Lipzen A."/>
            <person name="Daum C."/>
            <person name="Saski C.A."/>
            <person name="Payton A.C."/>
            <person name="Mcbreen J.C."/>
            <person name="Conrad R.E."/>
            <person name="Kollar L.M."/>
            <person name="Olsson S."/>
            <person name="Huttunen S."/>
            <person name="Landis J.B."/>
            <person name="Wickett N.J."/>
            <person name="Johnson M.G."/>
            <person name="Rensing S.A."/>
            <person name="Grimwood J."/>
            <person name="Schmutz J."/>
            <person name="Mcdaniel S.F."/>
        </authorList>
    </citation>
    <scope>NUCLEOTIDE SEQUENCE</scope>
    <source>
        <strain evidence="2">R40</strain>
    </source>
</reference>
<evidence type="ECO:0000313" key="3">
    <source>
        <dbReference type="Proteomes" id="UP000822688"/>
    </source>
</evidence>
<keyword evidence="1" id="KW-0732">Signal</keyword>
<protein>
    <submittedName>
        <fullName evidence="2">Uncharacterized protein</fullName>
    </submittedName>
</protein>
<proteinExistence type="predicted"/>
<evidence type="ECO:0000313" key="2">
    <source>
        <dbReference type="EMBL" id="KAG0562231.1"/>
    </source>
</evidence>
<name>A0A8T0GRF6_CERPU</name>
<organism evidence="2 3">
    <name type="scientific">Ceratodon purpureus</name>
    <name type="common">Fire moss</name>
    <name type="synonym">Dicranum purpureum</name>
    <dbReference type="NCBI Taxonomy" id="3225"/>
    <lineage>
        <taxon>Eukaryota</taxon>
        <taxon>Viridiplantae</taxon>
        <taxon>Streptophyta</taxon>
        <taxon>Embryophyta</taxon>
        <taxon>Bryophyta</taxon>
        <taxon>Bryophytina</taxon>
        <taxon>Bryopsida</taxon>
        <taxon>Dicranidae</taxon>
        <taxon>Pseudoditrichales</taxon>
        <taxon>Ditrichaceae</taxon>
        <taxon>Ceratodon</taxon>
    </lineage>
</organism>
<evidence type="ECO:0000256" key="1">
    <source>
        <dbReference type="SAM" id="SignalP"/>
    </source>
</evidence>
<dbReference type="Proteomes" id="UP000822688">
    <property type="component" value="Chromosome 9"/>
</dbReference>
<dbReference type="AlphaFoldDB" id="A0A8T0GRF6"/>
<dbReference type="EMBL" id="CM026430">
    <property type="protein sequence ID" value="KAG0562231.1"/>
    <property type="molecule type" value="Genomic_DNA"/>
</dbReference>
<feature type="chain" id="PRO_5035725942" evidence="1">
    <location>
        <begin position="20"/>
        <end position="82"/>
    </location>
</feature>
<feature type="signal peptide" evidence="1">
    <location>
        <begin position="1"/>
        <end position="19"/>
    </location>
</feature>